<keyword evidence="3" id="KW-1185">Reference proteome</keyword>
<proteinExistence type="predicted"/>
<reference evidence="2 3" key="1">
    <citation type="submission" date="2019-06" db="EMBL/GenBank/DDBJ databases">
        <title>Genome sequence of Rhodobacteraceae bacterium D4M1.</title>
        <authorList>
            <person name="Cao J."/>
        </authorList>
    </citation>
    <scope>NUCLEOTIDE SEQUENCE [LARGE SCALE GENOMIC DNA]</scope>
    <source>
        <strain evidence="2 3">D4M1</strain>
        <plasmid evidence="3">pd4m1d</plasmid>
    </source>
</reference>
<dbReference type="OrthoDB" id="5291101at2"/>
<dbReference type="KEGG" id="ppru:FDP22_22750"/>
<dbReference type="InterPro" id="IPR001173">
    <property type="entry name" value="Glyco_trans_2-like"/>
</dbReference>
<dbReference type="Gene3D" id="3.90.550.10">
    <property type="entry name" value="Spore Coat Polysaccharide Biosynthesis Protein SpsA, Chain A"/>
    <property type="match status" value="1"/>
</dbReference>
<dbReference type="GO" id="GO:0016758">
    <property type="term" value="F:hexosyltransferase activity"/>
    <property type="evidence" value="ECO:0007669"/>
    <property type="project" value="UniProtKB-ARBA"/>
</dbReference>
<dbReference type="EMBL" id="CP040822">
    <property type="protein sequence ID" value="QDL94700.1"/>
    <property type="molecule type" value="Genomic_DNA"/>
</dbReference>
<dbReference type="PANTHER" id="PTHR22916:SF3">
    <property type="entry name" value="UDP-GLCNAC:BETAGAL BETA-1,3-N-ACETYLGLUCOSAMINYLTRANSFERASE-LIKE PROTEIN 1"/>
    <property type="match status" value="1"/>
</dbReference>
<protein>
    <submittedName>
        <fullName evidence="2">Glycosyltransferase family 2 protein</fullName>
    </submittedName>
</protein>
<evidence type="ECO:0000313" key="3">
    <source>
        <dbReference type="Proteomes" id="UP000305888"/>
    </source>
</evidence>
<name>A0A5B8G3Y4_9RHOB</name>
<organism evidence="2 3">
    <name type="scientific">Paroceanicella profunda</name>
    <dbReference type="NCBI Taxonomy" id="2579971"/>
    <lineage>
        <taxon>Bacteria</taxon>
        <taxon>Pseudomonadati</taxon>
        <taxon>Pseudomonadota</taxon>
        <taxon>Alphaproteobacteria</taxon>
        <taxon>Rhodobacterales</taxon>
        <taxon>Paracoccaceae</taxon>
        <taxon>Paroceanicella</taxon>
    </lineage>
</organism>
<feature type="domain" description="Glycosyltransferase 2-like" evidence="1">
    <location>
        <begin position="10"/>
        <end position="117"/>
    </location>
</feature>
<gene>
    <name evidence="2" type="ORF">FDP22_22750</name>
</gene>
<dbReference type="AlphaFoldDB" id="A0A5B8G3Y4"/>
<geneLocation type="plasmid" evidence="3">
    <name>pd4m1d</name>
</geneLocation>
<evidence type="ECO:0000259" key="1">
    <source>
        <dbReference type="Pfam" id="PF00535"/>
    </source>
</evidence>
<keyword evidence="2" id="KW-0614">Plasmid</keyword>
<accession>A0A5B8G3Y4</accession>
<dbReference type="CDD" id="cd00761">
    <property type="entry name" value="Glyco_tranf_GTA_type"/>
    <property type="match status" value="1"/>
</dbReference>
<dbReference type="Proteomes" id="UP000305888">
    <property type="component" value="Plasmid pD4M1D"/>
</dbReference>
<sequence length="339" mass="38305">MSKPESPRISCVLTAFNEGPLASVSIKSLLSQTFGDFEILIVDDGASEETRETLHSFKDDRILHIRQANDGLSSARNRALNVARGDYVCFLDADDTRPIWAFETMMAAAQEDVDVVFSPGVLQEVRMETGPFYDQSHFDRLQMGDMAAMTAGNTPRLWISALRELACVEPQCANKMVRRAFLEKHKLRFPAGLFFEDMILHYGLLANMRSYALTELPTFTYFRRYGRPQITSGTSTTRFDAISTATNALHLFSFSEYFQDVVLRSLVLASAFKLLKWCEESVSHDHAFGYGEAIGALVNGLDQRYLKPLDENWAEVAYQYAPWVQPSLQYVASRSGRNR</sequence>
<dbReference type="InterPro" id="IPR029044">
    <property type="entry name" value="Nucleotide-diphossugar_trans"/>
</dbReference>
<dbReference type="SUPFAM" id="SSF53448">
    <property type="entry name" value="Nucleotide-diphospho-sugar transferases"/>
    <property type="match status" value="1"/>
</dbReference>
<keyword evidence="2" id="KW-0808">Transferase</keyword>
<evidence type="ECO:0000313" key="2">
    <source>
        <dbReference type="EMBL" id="QDL94700.1"/>
    </source>
</evidence>
<dbReference type="RefSeq" id="WP_138579304.1">
    <property type="nucleotide sequence ID" value="NZ_CP040822.1"/>
</dbReference>
<dbReference type="PANTHER" id="PTHR22916">
    <property type="entry name" value="GLYCOSYLTRANSFERASE"/>
    <property type="match status" value="1"/>
</dbReference>
<dbReference type="Pfam" id="PF00535">
    <property type="entry name" value="Glycos_transf_2"/>
    <property type="match status" value="1"/>
</dbReference>